<dbReference type="Proteomes" id="UP000681967">
    <property type="component" value="Unassembled WGS sequence"/>
</dbReference>
<dbReference type="AlphaFoldDB" id="A0A8S2XMM5"/>
<accession>A0A8S2XMM5</accession>
<protein>
    <submittedName>
        <fullName evidence="1">Uncharacterized protein</fullName>
    </submittedName>
</protein>
<gene>
    <name evidence="1" type="ORF">BYL167_LOCUS36276</name>
</gene>
<comment type="caution">
    <text evidence="1">The sequence shown here is derived from an EMBL/GenBank/DDBJ whole genome shotgun (WGS) entry which is preliminary data.</text>
</comment>
<evidence type="ECO:0000313" key="2">
    <source>
        <dbReference type="Proteomes" id="UP000681967"/>
    </source>
</evidence>
<sequence>MLKPRPSLAIPFELVLLEERFETDFADRTTPFLGRAIGRLVATRDI</sequence>
<proteinExistence type="predicted"/>
<organism evidence="1 2">
    <name type="scientific">Rotaria magnacalcarata</name>
    <dbReference type="NCBI Taxonomy" id="392030"/>
    <lineage>
        <taxon>Eukaryota</taxon>
        <taxon>Metazoa</taxon>
        <taxon>Spiralia</taxon>
        <taxon>Gnathifera</taxon>
        <taxon>Rotifera</taxon>
        <taxon>Eurotatoria</taxon>
        <taxon>Bdelloidea</taxon>
        <taxon>Philodinida</taxon>
        <taxon>Philodinidae</taxon>
        <taxon>Rotaria</taxon>
    </lineage>
</organism>
<dbReference type="EMBL" id="CAJOBH010078755">
    <property type="protein sequence ID" value="CAF4506852.1"/>
    <property type="molecule type" value="Genomic_DNA"/>
</dbReference>
<reference evidence="1" key="1">
    <citation type="submission" date="2021-02" db="EMBL/GenBank/DDBJ databases">
        <authorList>
            <person name="Nowell W R."/>
        </authorList>
    </citation>
    <scope>NUCLEOTIDE SEQUENCE</scope>
</reference>
<feature type="non-terminal residue" evidence="1">
    <location>
        <position position="46"/>
    </location>
</feature>
<evidence type="ECO:0000313" key="1">
    <source>
        <dbReference type="EMBL" id="CAF4506852.1"/>
    </source>
</evidence>
<name>A0A8S2XMM5_9BILA</name>